<dbReference type="PANTHER" id="PTHR36771:SF2">
    <property type="entry name" value="POTASSIUM TRANSPORTER"/>
    <property type="match status" value="1"/>
</dbReference>
<organism evidence="1 2">
    <name type="scientific">Ficus carica</name>
    <name type="common">Common fig</name>
    <dbReference type="NCBI Taxonomy" id="3494"/>
    <lineage>
        <taxon>Eukaryota</taxon>
        <taxon>Viridiplantae</taxon>
        <taxon>Streptophyta</taxon>
        <taxon>Embryophyta</taxon>
        <taxon>Tracheophyta</taxon>
        <taxon>Spermatophyta</taxon>
        <taxon>Magnoliopsida</taxon>
        <taxon>eudicotyledons</taxon>
        <taxon>Gunneridae</taxon>
        <taxon>Pentapetalae</taxon>
        <taxon>rosids</taxon>
        <taxon>fabids</taxon>
        <taxon>Rosales</taxon>
        <taxon>Moraceae</taxon>
        <taxon>Ficeae</taxon>
        <taxon>Ficus</taxon>
    </lineage>
</organism>
<dbReference type="GO" id="GO:0009658">
    <property type="term" value="P:chloroplast organization"/>
    <property type="evidence" value="ECO:0007669"/>
    <property type="project" value="TreeGrafter"/>
</dbReference>
<accession>A0AA88A8L0</accession>
<proteinExistence type="predicted"/>
<comment type="caution">
    <text evidence="1">The sequence shown here is derived from an EMBL/GenBank/DDBJ whole genome shotgun (WGS) entry which is preliminary data.</text>
</comment>
<protein>
    <submittedName>
        <fullName evidence="1">Uncharacterized protein</fullName>
    </submittedName>
</protein>
<keyword evidence="2" id="KW-1185">Reference proteome</keyword>
<sequence length="167" mass="18834">MGLRALPLTTPRTNFLPNLGITQMKSDHVVANNKSSKKFRVLAKKEEESQKKKQSLFSSVTEALDFSQVRSAEDAQLLEEARQTTGSGERMTRQQWMGNMWKKGGWTRHAKCARRTQGVRKGKSTSLADMCMWPVWKSQNQATFSPDSSLAETGISTCVSSRQTRYN</sequence>
<dbReference type="EMBL" id="BTGU01000012">
    <property type="protein sequence ID" value="GMN41158.1"/>
    <property type="molecule type" value="Genomic_DNA"/>
</dbReference>
<gene>
    <name evidence="1" type="ORF">TIFTF001_010382</name>
</gene>
<evidence type="ECO:0000313" key="2">
    <source>
        <dbReference type="Proteomes" id="UP001187192"/>
    </source>
</evidence>
<dbReference type="Proteomes" id="UP001187192">
    <property type="component" value="Unassembled WGS sequence"/>
</dbReference>
<name>A0AA88A8L0_FICCA</name>
<dbReference type="PANTHER" id="PTHR36771">
    <property type="entry name" value="POTASSIUM TRANSPORTER"/>
    <property type="match status" value="1"/>
</dbReference>
<evidence type="ECO:0000313" key="1">
    <source>
        <dbReference type="EMBL" id="GMN41158.1"/>
    </source>
</evidence>
<reference evidence="1" key="1">
    <citation type="submission" date="2023-07" db="EMBL/GenBank/DDBJ databases">
        <title>draft genome sequence of fig (Ficus carica).</title>
        <authorList>
            <person name="Takahashi T."/>
            <person name="Nishimura K."/>
        </authorList>
    </citation>
    <scope>NUCLEOTIDE SEQUENCE</scope>
</reference>
<dbReference type="AlphaFoldDB" id="A0AA88A8L0"/>
<dbReference type="GO" id="GO:0045893">
    <property type="term" value="P:positive regulation of DNA-templated transcription"/>
    <property type="evidence" value="ECO:0007669"/>
    <property type="project" value="TreeGrafter"/>
</dbReference>